<feature type="region of interest" description="Disordered" evidence="3">
    <location>
        <begin position="22"/>
        <end position="54"/>
    </location>
</feature>
<keyword evidence="6" id="KW-1185">Reference proteome</keyword>
<dbReference type="InterPro" id="IPR051492">
    <property type="entry name" value="Dynamin-Rho_GEF"/>
</dbReference>
<feature type="compositionally biased region" description="Polar residues" evidence="3">
    <location>
        <begin position="1214"/>
        <end position="1251"/>
    </location>
</feature>
<organism evidence="5 6">
    <name type="scientific">Cladorrhinum samala</name>
    <dbReference type="NCBI Taxonomy" id="585594"/>
    <lineage>
        <taxon>Eukaryota</taxon>
        <taxon>Fungi</taxon>
        <taxon>Dikarya</taxon>
        <taxon>Ascomycota</taxon>
        <taxon>Pezizomycotina</taxon>
        <taxon>Sordariomycetes</taxon>
        <taxon>Sordariomycetidae</taxon>
        <taxon>Sordariales</taxon>
        <taxon>Podosporaceae</taxon>
        <taxon>Cladorrhinum</taxon>
    </lineage>
</organism>
<feature type="coiled-coil region" evidence="2">
    <location>
        <begin position="1677"/>
        <end position="1708"/>
    </location>
</feature>
<feature type="compositionally biased region" description="Polar residues" evidence="3">
    <location>
        <begin position="278"/>
        <end position="312"/>
    </location>
</feature>
<dbReference type="InterPro" id="IPR000219">
    <property type="entry name" value="DH_dom"/>
</dbReference>
<dbReference type="PANTHER" id="PTHR22834:SF20">
    <property type="entry name" value="SH3 DOMAIN-CONTAINING PROTEIN"/>
    <property type="match status" value="1"/>
</dbReference>
<dbReference type="EMBL" id="MU864939">
    <property type="protein sequence ID" value="KAK4465492.1"/>
    <property type="molecule type" value="Genomic_DNA"/>
</dbReference>
<feature type="compositionally biased region" description="Polar residues" evidence="3">
    <location>
        <begin position="886"/>
        <end position="913"/>
    </location>
</feature>
<feature type="region of interest" description="Disordered" evidence="3">
    <location>
        <begin position="676"/>
        <end position="783"/>
    </location>
</feature>
<keyword evidence="2" id="KW-0175">Coiled coil</keyword>
<dbReference type="PROSITE" id="PS50010">
    <property type="entry name" value="DH_2"/>
    <property type="match status" value="1"/>
</dbReference>
<feature type="region of interest" description="Disordered" evidence="3">
    <location>
        <begin position="1082"/>
        <end position="1131"/>
    </location>
</feature>
<feature type="compositionally biased region" description="Low complexity" evidence="3">
    <location>
        <begin position="729"/>
        <end position="745"/>
    </location>
</feature>
<feature type="compositionally biased region" description="Basic and acidic residues" evidence="3">
    <location>
        <begin position="681"/>
        <end position="706"/>
    </location>
</feature>
<feature type="compositionally biased region" description="Low complexity" evidence="3">
    <location>
        <begin position="240"/>
        <end position="252"/>
    </location>
</feature>
<feature type="compositionally biased region" description="Low complexity" evidence="3">
    <location>
        <begin position="22"/>
        <end position="34"/>
    </location>
</feature>
<feature type="compositionally biased region" description="Pro residues" evidence="3">
    <location>
        <begin position="1174"/>
        <end position="1183"/>
    </location>
</feature>
<dbReference type="GO" id="GO:0031991">
    <property type="term" value="P:regulation of actomyosin contractile ring contraction"/>
    <property type="evidence" value="ECO:0007669"/>
    <property type="project" value="TreeGrafter"/>
</dbReference>
<feature type="compositionally biased region" description="Polar residues" evidence="3">
    <location>
        <begin position="359"/>
        <end position="373"/>
    </location>
</feature>
<dbReference type="GO" id="GO:0005085">
    <property type="term" value="F:guanyl-nucleotide exchange factor activity"/>
    <property type="evidence" value="ECO:0007669"/>
    <property type="project" value="UniProtKB-KW"/>
</dbReference>
<feature type="compositionally biased region" description="Basic residues" evidence="3">
    <location>
        <begin position="35"/>
        <end position="46"/>
    </location>
</feature>
<dbReference type="Gene3D" id="1.20.1270.60">
    <property type="entry name" value="Arfaptin homology (AH) domain/BAR domain"/>
    <property type="match status" value="1"/>
</dbReference>
<feature type="region of interest" description="Disordered" evidence="3">
    <location>
        <begin position="1199"/>
        <end position="1266"/>
    </location>
</feature>
<reference evidence="5" key="2">
    <citation type="submission" date="2023-06" db="EMBL/GenBank/DDBJ databases">
        <authorList>
            <consortium name="Lawrence Berkeley National Laboratory"/>
            <person name="Mondo S.J."/>
            <person name="Hensen N."/>
            <person name="Bonometti L."/>
            <person name="Westerberg I."/>
            <person name="Brannstrom I.O."/>
            <person name="Guillou S."/>
            <person name="Cros-Aarteil S."/>
            <person name="Calhoun S."/>
            <person name="Haridas S."/>
            <person name="Kuo A."/>
            <person name="Pangilinan J."/>
            <person name="Riley R."/>
            <person name="Labutti K."/>
            <person name="Andreopoulos B."/>
            <person name="Lipzen A."/>
            <person name="Chen C."/>
            <person name="Yanf M."/>
            <person name="Daum C."/>
            <person name="Ng V."/>
            <person name="Clum A."/>
            <person name="Steindorff A."/>
            <person name="Ohm R."/>
            <person name="Martin F."/>
            <person name="Silar P."/>
            <person name="Natvig D."/>
            <person name="Lalanne C."/>
            <person name="Gautier V."/>
            <person name="Ament-Velasquez S.L."/>
            <person name="Kruys A."/>
            <person name="Hutchinson M.I."/>
            <person name="Powell A.J."/>
            <person name="Barry K."/>
            <person name="Miller A.N."/>
            <person name="Grigoriev I.V."/>
            <person name="Debuchy R."/>
            <person name="Gladieux P."/>
            <person name="Thoren M.H."/>
            <person name="Johannesson H."/>
        </authorList>
    </citation>
    <scope>NUCLEOTIDE SEQUENCE</scope>
    <source>
        <strain evidence="5">PSN324</strain>
    </source>
</reference>
<feature type="region of interest" description="Disordered" evidence="3">
    <location>
        <begin position="845"/>
        <end position="922"/>
    </location>
</feature>
<dbReference type="InterPro" id="IPR035899">
    <property type="entry name" value="DBL_dom_sf"/>
</dbReference>
<feature type="compositionally biased region" description="Polar residues" evidence="3">
    <location>
        <begin position="1960"/>
        <end position="1977"/>
    </location>
</feature>
<feature type="compositionally biased region" description="Low complexity" evidence="3">
    <location>
        <begin position="432"/>
        <end position="448"/>
    </location>
</feature>
<comment type="caution">
    <text evidence="5">The sequence shown here is derived from an EMBL/GenBank/DDBJ whole genome shotgun (WGS) entry which is preliminary data.</text>
</comment>
<dbReference type="GO" id="GO:0032955">
    <property type="term" value="P:regulation of division septum assembly"/>
    <property type="evidence" value="ECO:0007669"/>
    <property type="project" value="TreeGrafter"/>
</dbReference>
<feature type="region of interest" description="Disordered" evidence="3">
    <location>
        <begin position="1948"/>
        <end position="1977"/>
    </location>
</feature>
<dbReference type="PANTHER" id="PTHR22834">
    <property type="entry name" value="NUCLEAR FUSION PROTEIN FUS2"/>
    <property type="match status" value="1"/>
</dbReference>
<feature type="compositionally biased region" description="Low complexity" evidence="3">
    <location>
        <begin position="552"/>
        <end position="572"/>
    </location>
</feature>
<accession>A0AAV9HXR7</accession>
<keyword evidence="1" id="KW-0344">Guanine-nucleotide releasing factor</keyword>
<evidence type="ECO:0000256" key="2">
    <source>
        <dbReference type="SAM" id="Coils"/>
    </source>
</evidence>
<feature type="compositionally biased region" description="Low complexity" evidence="3">
    <location>
        <begin position="1352"/>
        <end position="1379"/>
    </location>
</feature>
<gene>
    <name evidence="5" type="ORF">QBC42DRAFT_312782</name>
</gene>
<reference evidence="5" key="1">
    <citation type="journal article" date="2023" name="Mol. Phylogenet. Evol.">
        <title>Genome-scale phylogeny and comparative genomics of the fungal order Sordariales.</title>
        <authorList>
            <person name="Hensen N."/>
            <person name="Bonometti L."/>
            <person name="Westerberg I."/>
            <person name="Brannstrom I.O."/>
            <person name="Guillou S."/>
            <person name="Cros-Aarteil S."/>
            <person name="Calhoun S."/>
            <person name="Haridas S."/>
            <person name="Kuo A."/>
            <person name="Mondo S."/>
            <person name="Pangilinan J."/>
            <person name="Riley R."/>
            <person name="LaButti K."/>
            <person name="Andreopoulos B."/>
            <person name="Lipzen A."/>
            <person name="Chen C."/>
            <person name="Yan M."/>
            <person name="Daum C."/>
            <person name="Ng V."/>
            <person name="Clum A."/>
            <person name="Steindorff A."/>
            <person name="Ohm R.A."/>
            <person name="Martin F."/>
            <person name="Silar P."/>
            <person name="Natvig D.O."/>
            <person name="Lalanne C."/>
            <person name="Gautier V."/>
            <person name="Ament-Velasquez S.L."/>
            <person name="Kruys A."/>
            <person name="Hutchinson M.I."/>
            <person name="Powell A.J."/>
            <person name="Barry K."/>
            <person name="Miller A.N."/>
            <person name="Grigoriev I.V."/>
            <person name="Debuchy R."/>
            <person name="Gladieux P."/>
            <person name="Hiltunen Thoren M."/>
            <person name="Johannesson H."/>
        </authorList>
    </citation>
    <scope>NUCLEOTIDE SEQUENCE</scope>
    <source>
        <strain evidence="5">PSN324</strain>
    </source>
</reference>
<evidence type="ECO:0000256" key="1">
    <source>
        <dbReference type="ARBA" id="ARBA00022658"/>
    </source>
</evidence>
<proteinExistence type="predicted"/>
<name>A0AAV9HXR7_9PEZI</name>
<feature type="compositionally biased region" description="Basic and acidic residues" evidence="3">
    <location>
        <begin position="192"/>
        <end position="201"/>
    </location>
</feature>
<evidence type="ECO:0000313" key="5">
    <source>
        <dbReference type="EMBL" id="KAK4465492.1"/>
    </source>
</evidence>
<feature type="region of interest" description="Disordered" evidence="3">
    <location>
        <begin position="1778"/>
        <end position="1843"/>
    </location>
</feature>
<dbReference type="InterPro" id="IPR004148">
    <property type="entry name" value="BAR_dom"/>
</dbReference>
<feature type="compositionally biased region" description="Polar residues" evidence="3">
    <location>
        <begin position="457"/>
        <end position="492"/>
    </location>
</feature>
<feature type="compositionally biased region" description="Low complexity" evidence="3">
    <location>
        <begin position="496"/>
        <end position="526"/>
    </location>
</feature>
<feature type="region of interest" description="Disordered" evidence="3">
    <location>
        <begin position="119"/>
        <end position="602"/>
    </location>
</feature>
<dbReference type="CDD" id="cd07589">
    <property type="entry name" value="BAR_DNMBP"/>
    <property type="match status" value="1"/>
</dbReference>
<evidence type="ECO:0000259" key="4">
    <source>
        <dbReference type="PROSITE" id="PS50010"/>
    </source>
</evidence>
<dbReference type="Proteomes" id="UP001321749">
    <property type="component" value="Unassembled WGS sequence"/>
</dbReference>
<feature type="compositionally biased region" description="Polar residues" evidence="3">
    <location>
        <begin position="1781"/>
        <end position="1795"/>
    </location>
</feature>
<dbReference type="CDD" id="cd00160">
    <property type="entry name" value="RhoGEF"/>
    <property type="match status" value="1"/>
</dbReference>
<dbReference type="InterPro" id="IPR027267">
    <property type="entry name" value="AH/BAR_dom_sf"/>
</dbReference>
<feature type="compositionally biased region" description="Polar residues" evidence="3">
    <location>
        <begin position="135"/>
        <end position="162"/>
    </location>
</feature>
<sequence>MDDGGLDEEATLSHFSLSQLQRQYEFQQQQQQQYHHQRHLSHQSHPSHHDQFDRFEHQLHRPEDGLGDHHLSSYHQQSPLLSPYASANLHAYAANAGIDDSLDDAADPDDFYRSYQTEQQAGNDTPLVTDPMAQAPSTRQAPSMRSNGNGTTPKHPSATNPPAAQRNPLRAGHRSVSNPADDRLGGAARSASVKDLKKRFDQTSPPSASTSRKPVSRPSRDRSASSANVRPSGGVGGGATSHSASRSSSARGGTHEAGRTSGTRPAQRPKALADDHISNSAQSFASRVSRPHSATPQTSQRSRSKAQPSAGRSSDGLGSQAAGPPRQNGLLFGEILPGDGDSVTAGFGIENVRPRRTSESSIHPNLSRLQMRSMSDPDIEPPSPTDWYRAPAAVSTQQRSSEQQASRIPKNHLRSKSNIPSTKLVMPRNIDSALTSPTSPTSPASPTSRLPIMMKSVGNQSANLSSPGASRPNSPSTMKHGTPSSGRASRQQGLMAARSRTPTTSSTTPAAAGQTKTPTKAAASSRKPPPANITTSGTGRLNAYVSVPAPKLSPSLRSSRPRQSVATATTAASRMRAIERGGSPHRQPARSAPKVEEPGPRRRKVLSVGPIDFAQRRETIKLAYSKSIRESQAKEARQAAADKRKKELEVVARIKAEAEAATMAAVANANAAAAAAAVVPHRTESRRTVGRNTEKEHPLEDSHEVVDEAPVLTQSPSPPPPPPPPPPAAAAAADQIAVPIVAVAPSPDPAPKPAPTPMESLRLEIPGSFPNAGPPHFESEEAPCSAISATSAITEFDIDDEQTDGPVIPEGTAASTTAIDEALGIKSSHQTEIAFVPEISEQYETEAEDMYEQPPAPPAVHKRASYHSPFDDEGMDDDSVSIKISLDTSAEQQVSPQLTPTRPDFNSEQNSVPPTAEDDEEDYVLRPYPAAPTNYQTTVTILGPENDFRPLHKELPRATMSAADVPQEDEPPVTGASDVIASVAPHFNSVQFGEHRQIELESLDRIEDFYAGPRLRDNVASLRDSTFTSSDSGAPYDAQSAPLAEYQNTSDASHGLAVPALLAPANRLSQHSAWTDFSFGSDADVPSSTSHQSHGRDSQVIPSSTGDRGTRDSSLGEFTHSPETSPLDKPAVAVSPMLIGSSSSNRLPDPDSTEDVIQDYEPEYSEKIPVLPDHAPPPPPPFEPDYEQTNSVYMVGTRPNSYLHEQDGPDGLSGTVSPPDSASQFTQETQETLAPSSSSVTGTLNDTSVDATSIPRPSLSAEAQEEQKRLRQRQLVIRELIDTEDAFVRDMSVVEEIYKGTAEACPNLDSKTIKLIFRNTDEIIAFHAAFLAEFKEGASTIYTPKGRRSPLLAPAAGAPSAPSLKDSDSATLSSVTSSTKPELDDEKDRLTSIGPVFSKCIGQLKAVHEVYLRSSDHSSKRLVQIQEDKTVMLWLNECNEVAKELTSAWNLDSLLVKPMQRITKYPDIITHLLKYTPADHPDREALVAARLQVIDAIDEINKSKKNYELVGQIVGNRKRKDSDVRAGLARAFGKRVDKLQASSTKTAEDEEYKKLHQQFGDDYLRLQVVLRDVEYYTRNVTTYVHEFLQYLSSMELVMRLQPSRDYAHLESKWVQFNVSMRDVEKIALEKHLADVRKHVIEPFEQVIKCYGNPGLAMKKRAKRRLDYEKHLQLKANGKKVDKQLAELVEQYEALNDTLKKELPKLSAMTAKIGNICLGKFISIQTAWYGIWKEKVRAPLHDLAHVPELSEIVSTFQSDFTLVEERTMSLGILNPQLRHRASQSTTGDDASSILSRTKSRPGELLPTTRGRGLSINSDHVPTLPTPDFARRNSGQFSLSPASSALPSPAHYYRDYYSGIIAGSHARGASNSPITPDPNGGSGSRSLAGVPMRPSTGRSFDSHSLPRQSTESTNLSVGGGPNRRDSNSTYNSAYHAAPPEARRLSGLFHSALPLPDDGAEENGQSQSQMPSRASSTNRGYDNSGYRVLWLAASLFEFNIETTKHEAGYPYLTYQAGEIFDVIAEKGELWLAKNQDDPNDTVGWIWSKHFAKLADS</sequence>
<evidence type="ECO:0000256" key="3">
    <source>
        <dbReference type="SAM" id="MobiDB-lite"/>
    </source>
</evidence>
<dbReference type="GO" id="GO:0005737">
    <property type="term" value="C:cytoplasm"/>
    <property type="evidence" value="ECO:0007669"/>
    <property type="project" value="InterPro"/>
</dbReference>
<evidence type="ECO:0000313" key="6">
    <source>
        <dbReference type="Proteomes" id="UP001321749"/>
    </source>
</evidence>
<dbReference type="SUPFAM" id="SSF48065">
    <property type="entry name" value="DBL homology domain (DH-domain)"/>
    <property type="match status" value="1"/>
</dbReference>
<dbReference type="SMART" id="SM00325">
    <property type="entry name" value="RhoGEF"/>
    <property type="match status" value="1"/>
</dbReference>
<feature type="compositionally biased region" description="Polar residues" evidence="3">
    <location>
        <begin position="394"/>
        <end position="406"/>
    </location>
</feature>
<feature type="compositionally biased region" description="Pro residues" evidence="3">
    <location>
        <begin position="746"/>
        <end position="756"/>
    </location>
</feature>
<dbReference type="Pfam" id="PF00621">
    <property type="entry name" value="RhoGEF"/>
    <property type="match status" value="1"/>
</dbReference>
<feature type="region of interest" description="Disordered" evidence="3">
    <location>
        <begin position="1866"/>
        <end position="1931"/>
    </location>
</feature>
<protein>
    <recommendedName>
        <fullName evidence="4">DH domain-containing protein</fullName>
    </recommendedName>
</protein>
<feature type="domain" description="DH" evidence="4">
    <location>
        <begin position="1272"/>
        <end position="1503"/>
    </location>
</feature>
<feature type="compositionally biased region" description="Polar residues" evidence="3">
    <location>
        <begin position="202"/>
        <end position="213"/>
    </location>
</feature>
<feature type="region of interest" description="Disordered" evidence="3">
    <location>
        <begin position="1166"/>
        <end position="1187"/>
    </location>
</feature>
<feature type="compositionally biased region" description="Polar residues" evidence="3">
    <location>
        <begin position="1903"/>
        <end position="1914"/>
    </location>
</feature>
<feature type="region of interest" description="Disordered" evidence="3">
    <location>
        <begin position="1352"/>
        <end position="1386"/>
    </location>
</feature>
<feature type="compositionally biased region" description="Pro residues" evidence="3">
    <location>
        <begin position="716"/>
        <end position="728"/>
    </location>
</feature>
<dbReference type="SUPFAM" id="SSF103657">
    <property type="entry name" value="BAR/IMD domain-like"/>
    <property type="match status" value="1"/>
</dbReference>
<dbReference type="Gene3D" id="1.20.900.10">
    <property type="entry name" value="Dbl homology (DH) domain"/>
    <property type="match status" value="1"/>
</dbReference>
<dbReference type="Pfam" id="PF03114">
    <property type="entry name" value="BAR"/>
    <property type="match status" value="1"/>
</dbReference>